<evidence type="ECO:0000256" key="5">
    <source>
        <dbReference type="ARBA" id="ARBA00022989"/>
    </source>
</evidence>
<evidence type="ECO:0000313" key="13">
    <source>
        <dbReference type="Proteomes" id="UP000748756"/>
    </source>
</evidence>
<protein>
    <submittedName>
        <fullName evidence="12">Dynamin-like GTPase that mediates homotypic ER fusion</fullName>
    </submittedName>
</protein>
<feature type="region of interest" description="Disordered" evidence="9">
    <location>
        <begin position="779"/>
        <end position="853"/>
    </location>
</feature>
<keyword evidence="6 8" id="KW-0342">GTP-binding</keyword>
<keyword evidence="5 8" id="KW-1133">Transmembrane helix</keyword>
<dbReference type="Gene3D" id="3.40.50.300">
    <property type="entry name" value="P-loop containing nucleotide triphosphate hydrolases"/>
    <property type="match status" value="1"/>
</dbReference>
<feature type="transmembrane region" description="Helical" evidence="10">
    <location>
        <begin position="706"/>
        <end position="723"/>
    </location>
</feature>
<feature type="region of interest" description="Disordered" evidence="9">
    <location>
        <begin position="1"/>
        <end position="32"/>
    </location>
</feature>
<dbReference type="InterPro" id="IPR046758">
    <property type="entry name" value="Sey1/RHD3-like_3HB"/>
</dbReference>
<dbReference type="GO" id="GO:0003924">
    <property type="term" value="F:GTPase activity"/>
    <property type="evidence" value="ECO:0007669"/>
    <property type="project" value="UniProtKB-UniRule"/>
</dbReference>
<dbReference type="GO" id="GO:0005789">
    <property type="term" value="C:endoplasmic reticulum membrane"/>
    <property type="evidence" value="ECO:0007669"/>
    <property type="project" value="UniProtKB-SubCell"/>
</dbReference>
<keyword evidence="2 8" id="KW-0547">Nucleotide-binding</keyword>
<dbReference type="Pfam" id="PF20428">
    <property type="entry name" value="Sey1_3HB"/>
    <property type="match status" value="1"/>
</dbReference>
<keyword evidence="1 8" id="KW-0812">Transmembrane</keyword>
<comment type="caution">
    <text evidence="12">The sequence shown here is derived from an EMBL/GenBank/DDBJ whole genome shotgun (WGS) entry which is preliminary data.</text>
</comment>
<keyword evidence="3 8" id="KW-0378">Hydrolase</keyword>
<dbReference type="InterPro" id="IPR027417">
    <property type="entry name" value="P-loop_NTPase"/>
</dbReference>
<reference evidence="12" key="1">
    <citation type="journal article" date="2020" name="Fungal Divers.">
        <title>Resolving the Mortierellaceae phylogeny through synthesis of multi-gene phylogenetics and phylogenomics.</title>
        <authorList>
            <person name="Vandepol N."/>
            <person name="Liber J."/>
            <person name="Desiro A."/>
            <person name="Na H."/>
            <person name="Kennedy M."/>
            <person name="Barry K."/>
            <person name="Grigoriev I.V."/>
            <person name="Miller A.N."/>
            <person name="O'Donnell K."/>
            <person name="Stajich J.E."/>
            <person name="Bonito G."/>
        </authorList>
    </citation>
    <scope>NUCLEOTIDE SEQUENCE</scope>
    <source>
        <strain evidence="12">NRRL 6426</strain>
    </source>
</reference>
<feature type="topological domain" description="Lumenal" evidence="8">
    <location>
        <begin position="727"/>
        <end position="729"/>
    </location>
</feature>
<dbReference type="HAMAP" id="MF_03109">
    <property type="entry name" value="Sey1"/>
    <property type="match status" value="1"/>
</dbReference>
<feature type="topological domain" description="Cytoplasmic" evidence="8">
    <location>
        <begin position="1"/>
        <end position="705"/>
    </location>
</feature>
<dbReference type="FunFam" id="3.40.50.300:FF:000727">
    <property type="entry name" value="Protein SEY1 homolog"/>
    <property type="match status" value="1"/>
</dbReference>
<dbReference type="SUPFAM" id="SSF52540">
    <property type="entry name" value="P-loop containing nucleoside triphosphate hydrolases"/>
    <property type="match status" value="1"/>
</dbReference>
<evidence type="ECO:0000256" key="3">
    <source>
        <dbReference type="ARBA" id="ARBA00022801"/>
    </source>
</evidence>
<gene>
    <name evidence="12" type="primary">SEY1_2</name>
    <name evidence="8" type="synonym">SEY1</name>
    <name evidence="12" type="ORF">BG015_007740</name>
</gene>
<accession>A0A9P5VB37</accession>
<evidence type="ECO:0000259" key="11">
    <source>
        <dbReference type="PROSITE" id="PS51715"/>
    </source>
</evidence>
<evidence type="ECO:0000256" key="4">
    <source>
        <dbReference type="ARBA" id="ARBA00022824"/>
    </source>
</evidence>
<sequence>MDIDIVPDIDHHTEDQDEYTAPTHAMDTPPHSDKALGAGIRAAAEATAPSSKELLPRLHLIDDEKRFSDELSTYISDKWHLKNAGFNYNLAAIFGSQSTGKSTLLNRLFGTNFDVMNETARMQTTKGIWISQGIDMKVLIMDVEGTDGRERGEDQDFERKSALFSVATSEVLIVNMWEHQVGLYNGANMGLLKTVFEVNLQLFGGNRGKEKTLLLFVIRDHVGSTPLANLSSTLMADLERIWIGLSKPEGLEDCKISDYFDFMFTTLPHKLLQPEQFEIETQKLRNRFIDSKDPNYVFQPQYSKRVPADGLHVYAGAIWEKIMTNKDLDLPTQQELLAQFRCEEIANAAFVVFKDQIKEFRHPIEAGQLVEDLGPKMKQARDVAIKSFDKDASRYLPAVYQRKRTEMLTKANSMLESYFVGQLKNLHKKAVSNFAIQLQQALKVEGTEFGKVAAKTKKEAVDFFLKGAKAIKLSETDWEYEEELYQLEHDLEELTIVQREKELTKMLTGLEKLIKKELDEPVKLALDQPGPDMWGRIMTIYRRTSEDAELLLKKKARTFELTEEEEKQLLLNLKRQSWVLLTMKVQEESVDGLILYKLLNRFEEKFQRDSHGLPRVWNPTDDIDTPFRNAREETVELIPLYAKISTLDPVTDTHLTLESSDDFDFGQSLQVLSETRQQELTTQFKRKADASYVEAKRSIVATQAKIPYWVGVALIVLGWNEFVTLITSPLYLSLTMMLGLPLGALWYLGMLDLVQSMAWKAYGHAVVMGREKLRDVVHPPEPVPVPAIQQGYTGSGRSGEFEDQQQQQQDRMSLHHRQSARSLSQGAGGVPGRPSMDEDRGIELDAFENKKTL</sequence>
<dbReference type="EMBL" id="JAAAUQ010000416">
    <property type="protein sequence ID" value="KAF9150452.1"/>
    <property type="molecule type" value="Genomic_DNA"/>
</dbReference>
<feature type="domain" description="GB1/RHD3-type G" evidence="11">
    <location>
        <begin position="85"/>
        <end position="302"/>
    </location>
</feature>
<dbReference type="PANTHER" id="PTHR45923:SF2">
    <property type="entry name" value="PROTEIN SEY1"/>
    <property type="match status" value="1"/>
</dbReference>
<dbReference type="PANTHER" id="PTHR45923">
    <property type="entry name" value="PROTEIN SEY1"/>
    <property type="match status" value="1"/>
</dbReference>
<dbReference type="PROSITE" id="PS51715">
    <property type="entry name" value="G_GB1_RHD3"/>
    <property type="match status" value="1"/>
</dbReference>
<evidence type="ECO:0000256" key="8">
    <source>
        <dbReference type="HAMAP-Rule" id="MF_03109"/>
    </source>
</evidence>
<keyword evidence="7 8" id="KW-0472">Membrane</keyword>
<dbReference type="GO" id="GO:0016320">
    <property type="term" value="P:endoplasmic reticulum membrane fusion"/>
    <property type="evidence" value="ECO:0007669"/>
    <property type="project" value="TreeGrafter"/>
</dbReference>
<evidence type="ECO:0000256" key="6">
    <source>
        <dbReference type="ARBA" id="ARBA00023134"/>
    </source>
</evidence>
<keyword evidence="13" id="KW-1185">Reference proteome</keyword>
<organism evidence="12 13">
    <name type="scientific">Linnemannia schmuckeri</name>
    <dbReference type="NCBI Taxonomy" id="64567"/>
    <lineage>
        <taxon>Eukaryota</taxon>
        <taxon>Fungi</taxon>
        <taxon>Fungi incertae sedis</taxon>
        <taxon>Mucoromycota</taxon>
        <taxon>Mortierellomycotina</taxon>
        <taxon>Mortierellomycetes</taxon>
        <taxon>Mortierellales</taxon>
        <taxon>Mortierellaceae</taxon>
        <taxon>Linnemannia</taxon>
    </lineage>
</organism>
<dbReference type="GO" id="GO:0005525">
    <property type="term" value="F:GTP binding"/>
    <property type="evidence" value="ECO:0007669"/>
    <property type="project" value="UniProtKB-UniRule"/>
</dbReference>
<evidence type="ECO:0000313" key="12">
    <source>
        <dbReference type="EMBL" id="KAF9150452.1"/>
    </source>
</evidence>
<proteinExistence type="inferred from homology"/>
<name>A0A9P5VB37_9FUNG</name>
<comment type="similarity">
    <text evidence="8">Belongs to the TRAFAC class dynamin-like GTPase superfamily. GB1/RHD3 GTPase family. RHD3 subfamily.</text>
</comment>
<dbReference type="InterPro" id="IPR030386">
    <property type="entry name" value="G_GB1_RHD3_dom"/>
</dbReference>
<dbReference type="Proteomes" id="UP000748756">
    <property type="component" value="Unassembled WGS sequence"/>
</dbReference>
<dbReference type="InterPro" id="IPR008803">
    <property type="entry name" value="RHD3/Sey1"/>
</dbReference>
<feature type="topological domain" description="Cytoplasmic" evidence="8">
    <location>
        <begin position="751"/>
        <end position="853"/>
    </location>
</feature>
<dbReference type="CDD" id="cd01851">
    <property type="entry name" value="GBP"/>
    <property type="match status" value="1"/>
</dbReference>
<comment type="subcellular location">
    <subcellularLocation>
        <location evidence="8">Endoplasmic reticulum membrane</location>
        <topology evidence="8">Multi-pass membrane protein</topology>
    </subcellularLocation>
    <text evidence="8">Enriched in the cortical ER. Concentrated in punctae along the ER tubules.</text>
</comment>
<feature type="binding site" evidence="8">
    <location>
        <begin position="95"/>
        <end position="102"/>
    </location>
    <ligand>
        <name>GTP</name>
        <dbReference type="ChEBI" id="CHEBI:37565"/>
    </ligand>
</feature>
<evidence type="ECO:0000256" key="7">
    <source>
        <dbReference type="ARBA" id="ARBA00023136"/>
    </source>
</evidence>
<evidence type="ECO:0000256" key="2">
    <source>
        <dbReference type="ARBA" id="ARBA00022741"/>
    </source>
</evidence>
<dbReference type="AlphaFoldDB" id="A0A9P5VB37"/>
<keyword evidence="4 8" id="KW-0256">Endoplasmic reticulum</keyword>
<evidence type="ECO:0000256" key="10">
    <source>
        <dbReference type="SAM" id="Phobius"/>
    </source>
</evidence>
<dbReference type="Pfam" id="PF05879">
    <property type="entry name" value="RHD3_GTPase"/>
    <property type="match status" value="1"/>
</dbReference>
<evidence type="ECO:0000256" key="9">
    <source>
        <dbReference type="SAM" id="MobiDB-lite"/>
    </source>
</evidence>
<dbReference type="OrthoDB" id="1597724at2759"/>
<evidence type="ECO:0000256" key="1">
    <source>
        <dbReference type="ARBA" id="ARBA00022692"/>
    </source>
</evidence>
<feature type="compositionally biased region" description="Basic and acidic residues" evidence="9">
    <location>
        <begin position="835"/>
        <end position="853"/>
    </location>
</feature>
<feature type="transmembrane region" description="Helical" evidence="10">
    <location>
        <begin position="730"/>
        <end position="748"/>
    </location>
</feature>